<keyword evidence="3" id="KW-0813">Transport</keyword>
<name>A0AAE3VLI7_9HYPH</name>
<dbReference type="RefSeq" id="WP_306883931.1">
    <property type="nucleotide sequence ID" value="NZ_JAUSUL010000001.1"/>
</dbReference>
<accession>A0AAE3VLI7</accession>
<proteinExistence type="inferred from homology"/>
<dbReference type="InterPro" id="IPR050490">
    <property type="entry name" value="Bact_solute-bd_prot1"/>
</dbReference>
<reference evidence="6" key="1">
    <citation type="submission" date="2023-07" db="EMBL/GenBank/DDBJ databases">
        <title>Genomic Encyclopedia of Type Strains, Phase IV (KMG-IV): sequencing the most valuable type-strain genomes for metagenomic binning, comparative biology and taxonomic classification.</title>
        <authorList>
            <person name="Goeker M."/>
        </authorList>
    </citation>
    <scope>NUCLEOTIDE SEQUENCE</scope>
    <source>
        <strain evidence="6">DSM 21202</strain>
    </source>
</reference>
<protein>
    <submittedName>
        <fullName evidence="6">Trehalose/maltose transport system substrate-binding protein</fullName>
    </submittedName>
</protein>
<dbReference type="EMBL" id="JAUSUL010000001">
    <property type="protein sequence ID" value="MDQ0314153.1"/>
    <property type="molecule type" value="Genomic_DNA"/>
</dbReference>
<evidence type="ECO:0000313" key="7">
    <source>
        <dbReference type="Proteomes" id="UP001229244"/>
    </source>
</evidence>
<dbReference type="AlphaFoldDB" id="A0AAE3VLI7"/>
<comment type="caution">
    <text evidence="6">The sequence shown here is derived from an EMBL/GenBank/DDBJ whole genome shotgun (WGS) entry which is preliminary data.</text>
</comment>
<evidence type="ECO:0000313" key="6">
    <source>
        <dbReference type="EMBL" id="MDQ0314153.1"/>
    </source>
</evidence>
<evidence type="ECO:0000256" key="5">
    <source>
        <dbReference type="ARBA" id="ARBA00022764"/>
    </source>
</evidence>
<evidence type="ECO:0000256" key="2">
    <source>
        <dbReference type="ARBA" id="ARBA00008520"/>
    </source>
</evidence>
<dbReference type="Proteomes" id="UP001229244">
    <property type="component" value="Unassembled WGS sequence"/>
</dbReference>
<evidence type="ECO:0000256" key="1">
    <source>
        <dbReference type="ARBA" id="ARBA00004418"/>
    </source>
</evidence>
<gene>
    <name evidence="6" type="ORF">J2S73_000590</name>
</gene>
<dbReference type="PANTHER" id="PTHR43649">
    <property type="entry name" value="ARABINOSE-BINDING PROTEIN-RELATED"/>
    <property type="match status" value="1"/>
</dbReference>
<dbReference type="InterPro" id="IPR006059">
    <property type="entry name" value="SBP"/>
</dbReference>
<keyword evidence="5" id="KW-0574">Periplasm</keyword>
<dbReference type="PANTHER" id="PTHR43649:SF34">
    <property type="entry name" value="ABC TRANSPORTER PERIPLASMIC-BINDING PROTEIN YCJN-RELATED"/>
    <property type="match status" value="1"/>
</dbReference>
<keyword evidence="7" id="KW-1185">Reference proteome</keyword>
<dbReference type="SUPFAM" id="SSF53850">
    <property type="entry name" value="Periplasmic binding protein-like II"/>
    <property type="match status" value="1"/>
</dbReference>
<dbReference type="GO" id="GO:0042597">
    <property type="term" value="C:periplasmic space"/>
    <property type="evidence" value="ECO:0007669"/>
    <property type="project" value="UniProtKB-SubCell"/>
</dbReference>
<evidence type="ECO:0000256" key="3">
    <source>
        <dbReference type="ARBA" id="ARBA00022448"/>
    </source>
</evidence>
<organism evidence="6 7">
    <name type="scientific">Amorphus orientalis</name>
    <dbReference type="NCBI Taxonomy" id="649198"/>
    <lineage>
        <taxon>Bacteria</taxon>
        <taxon>Pseudomonadati</taxon>
        <taxon>Pseudomonadota</taxon>
        <taxon>Alphaproteobacteria</taxon>
        <taxon>Hyphomicrobiales</taxon>
        <taxon>Amorphaceae</taxon>
        <taxon>Amorphus</taxon>
    </lineage>
</organism>
<evidence type="ECO:0000256" key="4">
    <source>
        <dbReference type="ARBA" id="ARBA00022729"/>
    </source>
</evidence>
<dbReference type="CDD" id="cd14750">
    <property type="entry name" value="PBP2_TMBP"/>
    <property type="match status" value="1"/>
</dbReference>
<dbReference type="Gene3D" id="3.40.190.10">
    <property type="entry name" value="Periplasmic binding protein-like II"/>
    <property type="match status" value="2"/>
</dbReference>
<comment type="similarity">
    <text evidence="2">Belongs to the bacterial solute-binding protein 1 family.</text>
</comment>
<comment type="subcellular location">
    <subcellularLocation>
        <location evidence="1">Periplasm</location>
    </subcellularLocation>
</comment>
<dbReference type="Pfam" id="PF01547">
    <property type="entry name" value="SBP_bac_1"/>
    <property type="match status" value="1"/>
</dbReference>
<sequence>MTLACGAVGIEYEDCKTSAELWAEQTGNTVLTFPMPNDPEARLGIYEAVIRDGTGKIDVFLIDVVWPGLLADALMDLTPYLADEANAHFPSIIANNTVGGELKAMPMFMDTGLLYFRSDLLSKYGFEVPQSWEDLVETARVIQSGERAAGRLQVSGLVFQGRDYEGLTCSALEWIAGSGGGRIVGPDGTVTIENDRAIAALDRAAGWIGDIVPEAVLDFDEEEARYTFQEGNAVFMRNWPYAWTLLNSPMSAVAGSVGIAPLPHEGDGAPAAALGGWQLGVSRDSANPEAAADLVRYLTSARLQKDRAIEASYAPTRPALYEDPDLVARAPFLAALQGVQPVARPSTVTGRSYDKVSEIFRAGVHDVLAGETNAASAAAKMRTELEAIRGDGW</sequence>
<keyword evidence="4" id="KW-0732">Signal</keyword>